<organism evidence="2 3">
    <name type="scientific">Bradyrhizobium barranii</name>
    <dbReference type="NCBI Taxonomy" id="2992140"/>
    <lineage>
        <taxon>Bacteria</taxon>
        <taxon>Pseudomonadati</taxon>
        <taxon>Pseudomonadota</taxon>
        <taxon>Alphaproteobacteria</taxon>
        <taxon>Hyphomicrobiales</taxon>
        <taxon>Nitrobacteraceae</taxon>
        <taxon>Bradyrhizobium</taxon>
    </lineage>
</organism>
<dbReference type="EMBL" id="CP088100">
    <property type="protein sequence ID" value="UFW90993.1"/>
    <property type="molecule type" value="Genomic_DNA"/>
</dbReference>
<sequence>MADTATQEQRLPKGPTLTKFSDAELAKLSIPFRNALTAHVCNGQKYSQIATDQAIPIGTVRSRINRARRHVAAMREFEANKAKEDARGAP</sequence>
<protein>
    <recommendedName>
        <fullName evidence="1">RNA polymerase sigma factor 70 region 4 type 2 domain-containing protein</fullName>
    </recommendedName>
</protein>
<evidence type="ECO:0000313" key="3">
    <source>
        <dbReference type="Proteomes" id="UP001430990"/>
    </source>
</evidence>
<dbReference type="RefSeq" id="WP_231144970.1">
    <property type="nucleotide sequence ID" value="NZ_CP088100.1"/>
</dbReference>
<accession>A0ABY3QY97</accession>
<evidence type="ECO:0000313" key="2">
    <source>
        <dbReference type="EMBL" id="UFW90993.1"/>
    </source>
</evidence>
<gene>
    <name evidence="2" type="ORF">BjapCC829_21620</name>
</gene>
<dbReference type="Pfam" id="PF08281">
    <property type="entry name" value="Sigma70_r4_2"/>
    <property type="match status" value="1"/>
</dbReference>
<dbReference type="Proteomes" id="UP001430990">
    <property type="component" value="Chromosome"/>
</dbReference>
<evidence type="ECO:0000259" key="1">
    <source>
        <dbReference type="Pfam" id="PF08281"/>
    </source>
</evidence>
<keyword evidence="3" id="KW-1185">Reference proteome</keyword>
<proteinExistence type="predicted"/>
<dbReference type="InterPro" id="IPR013249">
    <property type="entry name" value="RNA_pol_sigma70_r4_t2"/>
</dbReference>
<reference evidence="2" key="1">
    <citation type="submission" date="2021-11" db="EMBL/GenBank/DDBJ databases">
        <title>Australian commercial rhizobial inoculants.</title>
        <authorList>
            <person name="Kohlmeier M.G."/>
            <person name="O'Hara G.W."/>
            <person name="Colombi E."/>
            <person name="Ramsay J.P."/>
            <person name="Terpolilli J."/>
        </authorList>
    </citation>
    <scope>NUCLEOTIDE SEQUENCE</scope>
    <source>
        <strain evidence="2">CC829</strain>
    </source>
</reference>
<dbReference type="InterPro" id="IPR036388">
    <property type="entry name" value="WH-like_DNA-bd_sf"/>
</dbReference>
<dbReference type="SUPFAM" id="SSF88659">
    <property type="entry name" value="Sigma3 and sigma4 domains of RNA polymerase sigma factors"/>
    <property type="match status" value="1"/>
</dbReference>
<dbReference type="InterPro" id="IPR013324">
    <property type="entry name" value="RNA_pol_sigma_r3/r4-like"/>
</dbReference>
<feature type="domain" description="RNA polymerase sigma factor 70 region 4 type 2" evidence="1">
    <location>
        <begin position="25"/>
        <end position="70"/>
    </location>
</feature>
<dbReference type="Gene3D" id="1.10.10.10">
    <property type="entry name" value="Winged helix-like DNA-binding domain superfamily/Winged helix DNA-binding domain"/>
    <property type="match status" value="1"/>
</dbReference>
<name>A0ABY3QY97_9BRAD</name>